<dbReference type="InterPro" id="IPR007016">
    <property type="entry name" value="O-antigen_ligase-rel_domated"/>
</dbReference>
<evidence type="ECO:0000313" key="7">
    <source>
        <dbReference type="EMBL" id="OGE41296.1"/>
    </source>
</evidence>
<evidence type="ECO:0000256" key="4">
    <source>
        <dbReference type="ARBA" id="ARBA00023136"/>
    </source>
</evidence>
<feature type="transmembrane region" description="Helical" evidence="5">
    <location>
        <begin position="426"/>
        <end position="445"/>
    </location>
</feature>
<dbReference type="Proteomes" id="UP000177328">
    <property type="component" value="Unassembled WGS sequence"/>
</dbReference>
<feature type="transmembrane region" description="Helical" evidence="5">
    <location>
        <begin position="395"/>
        <end position="414"/>
    </location>
</feature>
<feature type="transmembrane region" description="Helical" evidence="5">
    <location>
        <begin position="7"/>
        <end position="27"/>
    </location>
</feature>
<keyword evidence="4 5" id="KW-0472">Membrane</keyword>
<feature type="transmembrane region" description="Helical" evidence="5">
    <location>
        <begin position="256"/>
        <end position="273"/>
    </location>
</feature>
<evidence type="ECO:0000313" key="8">
    <source>
        <dbReference type="Proteomes" id="UP000177328"/>
    </source>
</evidence>
<evidence type="ECO:0000259" key="6">
    <source>
        <dbReference type="Pfam" id="PF04932"/>
    </source>
</evidence>
<evidence type="ECO:0000256" key="3">
    <source>
        <dbReference type="ARBA" id="ARBA00022989"/>
    </source>
</evidence>
<feature type="transmembrane region" description="Helical" evidence="5">
    <location>
        <begin position="213"/>
        <end position="229"/>
    </location>
</feature>
<dbReference type="EMBL" id="MFDD01000002">
    <property type="protein sequence ID" value="OGE41296.1"/>
    <property type="molecule type" value="Genomic_DNA"/>
</dbReference>
<protein>
    <recommendedName>
        <fullName evidence="6">O-antigen ligase-related domain-containing protein</fullName>
    </recommendedName>
</protein>
<feature type="transmembrane region" description="Helical" evidence="5">
    <location>
        <begin position="451"/>
        <end position="469"/>
    </location>
</feature>
<comment type="subcellular location">
    <subcellularLocation>
        <location evidence="1">Membrane</location>
        <topology evidence="1">Multi-pass membrane protein</topology>
    </subcellularLocation>
</comment>
<feature type="transmembrane region" description="Helical" evidence="5">
    <location>
        <begin position="73"/>
        <end position="95"/>
    </location>
</feature>
<evidence type="ECO:0000256" key="1">
    <source>
        <dbReference type="ARBA" id="ARBA00004141"/>
    </source>
</evidence>
<dbReference type="GO" id="GO:0016020">
    <property type="term" value="C:membrane"/>
    <property type="evidence" value="ECO:0007669"/>
    <property type="project" value="UniProtKB-SubCell"/>
</dbReference>
<organism evidence="7 8">
    <name type="scientific">Candidatus Daviesbacteria bacterium RIFCSPHIGHO2_02_FULL_43_12</name>
    <dbReference type="NCBI Taxonomy" id="1797776"/>
    <lineage>
        <taxon>Bacteria</taxon>
        <taxon>Candidatus Daviesiibacteriota</taxon>
    </lineage>
</organism>
<dbReference type="Pfam" id="PF04932">
    <property type="entry name" value="Wzy_C"/>
    <property type="match status" value="1"/>
</dbReference>
<feature type="domain" description="O-antigen ligase-related" evidence="6">
    <location>
        <begin position="220"/>
        <end position="403"/>
    </location>
</feature>
<proteinExistence type="predicted"/>
<dbReference type="PANTHER" id="PTHR37422:SF13">
    <property type="entry name" value="LIPOPOLYSACCHARIDE BIOSYNTHESIS PROTEIN PA4999-RELATED"/>
    <property type="match status" value="1"/>
</dbReference>
<dbReference type="AlphaFoldDB" id="A0A1F5KK32"/>
<evidence type="ECO:0000256" key="5">
    <source>
        <dbReference type="SAM" id="Phobius"/>
    </source>
</evidence>
<keyword evidence="3 5" id="KW-1133">Transmembrane helix</keyword>
<feature type="transmembrane region" description="Helical" evidence="5">
    <location>
        <begin position="39"/>
        <end position="61"/>
    </location>
</feature>
<name>A0A1F5KK32_9BACT</name>
<evidence type="ECO:0000256" key="2">
    <source>
        <dbReference type="ARBA" id="ARBA00022692"/>
    </source>
</evidence>
<feature type="transmembrane region" description="Helical" evidence="5">
    <location>
        <begin position="235"/>
        <end position="251"/>
    </location>
</feature>
<reference evidence="7 8" key="1">
    <citation type="journal article" date="2016" name="Nat. Commun.">
        <title>Thousands of microbial genomes shed light on interconnected biogeochemical processes in an aquifer system.</title>
        <authorList>
            <person name="Anantharaman K."/>
            <person name="Brown C.T."/>
            <person name="Hug L.A."/>
            <person name="Sharon I."/>
            <person name="Castelle C.J."/>
            <person name="Probst A.J."/>
            <person name="Thomas B.C."/>
            <person name="Singh A."/>
            <person name="Wilkins M.J."/>
            <person name="Karaoz U."/>
            <person name="Brodie E.L."/>
            <person name="Williams K.H."/>
            <person name="Hubbard S.S."/>
            <person name="Banfield J.F."/>
        </authorList>
    </citation>
    <scope>NUCLEOTIDE SEQUENCE [LARGE SCALE GENOMIC DNA]</scope>
</reference>
<feature type="transmembrane region" description="Helical" evidence="5">
    <location>
        <begin position="131"/>
        <end position="154"/>
    </location>
</feature>
<comment type="caution">
    <text evidence="7">The sequence shown here is derived from an EMBL/GenBank/DDBJ whole genome shotgun (WGS) entry which is preliminary data.</text>
</comment>
<feature type="transmembrane region" description="Helical" evidence="5">
    <location>
        <begin position="190"/>
        <end position="208"/>
    </location>
</feature>
<feature type="transmembrane region" description="Helical" evidence="5">
    <location>
        <begin position="107"/>
        <end position="124"/>
    </location>
</feature>
<gene>
    <name evidence="7" type="ORF">A3D25_02105</name>
</gene>
<sequence>MHKLSDIFKNLSFWLLLFLVVFIPLYPKIPLFSVQNTFAAIRLEDLVIAFSLVVWSLYILFSRQVKKFVTLPVNQIVGVFLLIGILSSFSGIFLTHTALPHLAVLHFLRRVELVPVLCFSIFIIQHKRQLLIVLWTLFITSVLVNVYALGQAYLHWPVIATTNSEFAKGQILYLSPGARVSSTFAGHYDLPVFLVMVMSIFIALFFYFKNTALKLLTGLGCLFCFIILVMNAARLSFAALVVGIIILLVLLKKRMLIALLLLVVVLGAAYPSQLRDRLVSTIMVNFRSAGDTYNPKNNLQEQRSKLNIPTLPISKDLVNATKFSTPSGGVAPDVVPGEPTDPTQLGVYRSGAIRLNYEWPLAIRAFMKNPFLGTGYSSLGLATDNDFLRSLGETGVLGSLAFFFLITRIVRDFWKGYQDKDQFTKILSAGMLIMVFCFVTNGLVIDVFEASKIATLFWLISGTYLGYLYQRK</sequence>
<dbReference type="PANTHER" id="PTHR37422">
    <property type="entry name" value="TEICHURONIC ACID BIOSYNTHESIS PROTEIN TUAE"/>
    <property type="match status" value="1"/>
</dbReference>
<accession>A0A1F5KK32</accession>
<dbReference type="InterPro" id="IPR051533">
    <property type="entry name" value="WaaL-like"/>
</dbReference>
<keyword evidence="2 5" id="KW-0812">Transmembrane</keyword>